<protein>
    <recommendedName>
        <fullName evidence="1">VOC domain-containing protein</fullName>
    </recommendedName>
</protein>
<evidence type="ECO:0000259" key="1">
    <source>
        <dbReference type="PROSITE" id="PS51819"/>
    </source>
</evidence>
<organism evidence="2 3">
    <name type="scientific">Paenibacillus contaminans</name>
    <dbReference type="NCBI Taxonomy" id="450362"/>
    <lineage>
        <taxon>Bacteria</taxon>
        <taxon>Bacillati</taxon>
        <taxon>Bacillota</taxon>
        <taxon>Bacilli</taxon>
        <taxon>Bacillales</taxon>
        <taxon>Paenibacillaceae</taxon>
        <taxon>Paenibacillus</taxon>
    </lineage>
</organism>
<name>A0A329MMB0_9BACL</name>
<dbReference type="InterPro" id="IPR004360">
    <property type="entry name" value="Glyas_Fos-R_dOase_dom"/>
</dbReference>
<feature type="domain" description="VOC" evidence="1">
    <location>
        <begin position="66"/>
        <end position="202"/>
    </location>
</feature>
<dbReference type="Gene3D" id="3.10.180.10">
    <property type="entry name" value="2,3-Dihydroxybiphenyl 1,2-Dioxygenase, domain 1"/>
    <property type="match status" value="1"/>
</dbReference>
<sequence length="202" mass="22740">MLIFSKTGGNECMFPEKENHRNADGYKPNVVPRALKVINSIKEDTLRMDSFDEEIQVEEGLEDITGLTCIYVPVNDVYESIKWYQKNLGFQPANNDRVEPGMATAVLNFPDRNGNLPSPGLRQVVPALFLHKSDEEGGRLSFSWSLDSGKPHAMACFITPRIQELLERFKENGVNILGERVTSGPNITFADPDGNIWEVWQP</sequence>
<dbReference type="Pfam" id="PF00903">
    <property type="entry name" value="Glyoxalase"/>
    <property type="match status" value="1"/>
</dbReference>
<evidence type="ECO:0000313" key="3">
    <source>
        <dbReference type="Proteomes" id="UP000250369"/>
    </source>
</evidence>
<evidence type="ECO:0000313" key="2">
    <source>
        <dbReference type="EMBL" id="RAV20752.1"/>
    </source>
</evidence>
<dbReference type="Proteomes" id="UP000250369">
    <property type="component" value="Unassembled WGS sequence"/>
</dbReference>
<dbReference type="PROSITE" id="PS51819">
    <property type="entry name" value="VOC"/>
    <property type="match status" value="1"/>
</dbReference>
<keyword evidence="3" id="KW-1185">Reference proteome</keyword>
<proteinExistence type="predicted"/>
<accession>A0A329MMB0</accession>
<dbReference type="InterPro" id="IPR037523">
    <property type="entry name" value="VOC_core"/>
</dbReference>
<dbReference type="AlphaFoldDB" id="A0A329MMB0"/>
<comment type="caution">
    <text evidence="2">The sequence shown here is derived from an EMBL/GenBank/DDBJ whole genome shotgun (WGS) entry which is preliminary data.</text>
</comment>
<reference evidence="2 3" key="1">
    <citation type="journal article" date="2009" name="Int. J. Syst. Evol. Microbiol.">
        <title>Paenibacillus contaminans sp. nov., isolated from a contaminated laboratory plate.</title>
        <authorList>
            <person name="Chou J.H."/>
            <person name="Lee J.H."/>
            <person name="Lin M.C."/>
            <person name="Chang P.S."/>
            <person name="Arun A.B."/>
            <person name="Young C.C."/>
            <person name="Chen W.M."/>
        </authorList>
    </citation>
    <scope>NUCLEOTIDE SEQUENCE [LARGE SCALE GENOMIC DNA]</scope>
    <source>
        <strain evidence="2 3">CKOBP-6</strain>
    </source>
</reference>
<dbReference type="EMBL" id="QMFB01000007">
    <property type="protein sequence ID" value="RAV20752.1"/>
    <property type="molecule type" value="Genomic_DNA"/>
</dbReference>
<dbReference type="InterPro" id="IPR029068">
    <property type="entry name" value="Glyas_Bleomycin-R_OHBP_Dase"/>
</dbReference>
<gene>
    <name evidence="2" type="ORF">DQG23_14720</name>
</gene>
<dbReference type="SUPFAM" id="SSF54593">
    <property type="entry name" value="Glyoxalase/Bleomycin resistance protein/Dihydroxybiphenyl dioxygenase"/>
    <property type="match status" value="1"/>
</dbReference>